<dbReference type="EMBL" id="LWDD02001091">
    <property type="protein sequence ID" value="KAE8252723.1"/>
    <property type="molecule type" value="Genomic_DNA"/>
</dbReference>
<feature type="compositionally biased region" description="Basic and acidic residues" evidence="1">
    <location>
        <begin position="1"/>
        <end position="15"/>
    </location>
</feature>
<reference evidence="2" key="2">
    <citation type="journal article" date="2019" name="IMA Fungus">
        <title>Genome sequencing and comparison of five Tilletia species to identify candidate genes for the detection of regulated species infecting wheat.</title>
        <authorList>
            <person name="Nguyen H.D.T."/>
            <person name="Sultana T."/>
            <person name="Kesanakurti P."/>
            <person name="Hambleton S."/>
        </authorList>
    </citation>
    <scope>NUCLEOTIDE SEQUENCE</scope>
    <source>
        <strain evidence="2">DAOMC 238032</strain>
    </source>
</reference>
<feature type="region of interest" description="Disordered" evidence="1">
    <location>
        <begin position="1"/>
        <end position="25"/>
    </location>
</feature>
<evidence type="ECO:0000256" key="1">
    <source>
        <dbReference type="SAM" id="MobiDB-lite"/>
    </source>
</evidence>
<proteinExistence type="predicted"/>
<gene>
    <name evidence="2" type="ORF">A4X03_0g6091</name>
</gene>
<accession>A0A177VJJ0</accession>
<dbReference type="Proteomes" id="UP000077671">
    <property type="component" value="Unassembled WGS sequence"/>
</dbReference>
<dbReference type="AlphaFoldDB" id="A0A177VJJ0"/>
<protein>
    <submittedName>
        <fullName evidence="2">Uncharacterized protein</fullName>
    </submittedName>
</protein>
<name>A0A177VJJ0_9BASI</name>
<evidence type="ECO:0000313" key="2">
    <source>
        <dbReference type="EMBL" id="KAE8252723.1"/>
    </source>
</evidence>
<reference evidence="2" key="1">
    <citation type="submission" date="2016-04" db="EMBL/GenBank/DDBJ databases">
        <authorList>
            <person name="Nguyen H.D."/>
            <person name="Kesanakurti P."/>
            <person name="Cullis J."/>
            <person name="Levesque C.A."/>
            <person name="Hambleton S."/>
        </authorList>
    </citation>
    <scope>NUCLEOTIDE SEQUENCE</scope>
    <source>
        <strain evidence="2">DAOMC 238032</strain>
    </source>
</reference>
<comment type="caution">
    <text evidence="2">The sequence shown here is derived from an EMBL/GenBank/DDBJ whole genome shotgun (WGS) entry which is preliminary data.</text>
</comment>
<sequence length="107" mass="12215">MRPASDSKDLYDHRQPCGPLLSPSTTRQTGLRVLMRYSQRNVAIQYADRYLYSPTIGIFFLLPASPHDFAESRGFAHSRQRYAWDGVVQLALQVGKSTADGPKWQNW</sequence>
<evidence type="ECO:0000313" key="3">
    <source>
        <dbReference type="Proteomes" id="UP000077671"/>
    </source>
</evidence>
<organism evidence="2 3">
    <name type="scientific">Tilletia caries</name>
    <name type="common">wheat bunt fungus</name>
    <dbReference type="NCBI Taxonomy" id="13290"/>
    <lineage>
        <taxon>Eukaryota</taxon>
        <taxon>Fungi</taxon>
        <taxon>Dikarya</taxon>
        <taxon>Basidiomycota</taxon>
        <taxon>Ustilaginomycotina</taxon>
        <taxon>Exobasidiomycetes</taxon>
        <taxon>Tilletiales</taxon>
        <taxon>Tilletiaceae</taxon>
        <taxon>Tilletia</taxon>
    </lineage>
</organism>